<evidence type="ECO:0000259" key="2">
    <source>
        <dbReference type="PROSITE" id="PS51212"/>
    </source>
</evidence>
<dbReference type="PROSITE" id="PS51212">
    <property type="entry name" value="WSC"/>
    <property type="match status" value="1"/>
</dbReference>
<feature type="signal peptide" evidence="1">
    <location>
        <begin position="1"/>
        <end position="22"/>
    </location>
</feature>
<evidence type="ECO:0000313" key="5">
    <source>
        <dbReference type="EMBL" id="KAE9975130.1"/>
    </source>
</evidence>
<evidence type="ECO:0000313" key="3">
    <source>
        <dbReference type="EMBL" id="KAE9964712.1"/>
    </source>
</evidence>
<dbReference type="EMBL" id="WNWR01000537">
    <property type="protein sequence ID" value="KAE9975130.1"/>
    <property type="molecule type" value="Genomic_DNA"/>
</dbReference>
<dbReference type="Proteomes" id="UP000490939">
    <property type="component" value="Unassembled WGS sequence"/>
</dbReference>
<dbReference type="InterPro" id="IPR018535">
    <property type="entry name" value="DUF1996"/>
</dbReference>
<dbReference type="AlphaFoldDB" id="A0A8H3UDF2"/>
<keyword evidence="8" id="KW-1185">Reference proteome</keyword>
<proteinExistence type="predicted"/>
<evidence type="ECO:0000313" key="4">
    <source>
        <dbReference type="EMBL" id="KAE9967446.1"/>
    </source>
</evidence>
<dbReference type="PANTHER" id="PTHR43662">
    <property type="match status" value="1"/>
</dbReference>
<dbReference type="Pfam" id="PF09362">
    <property type="entry name" value="DUF1996"/>
    <property type="match status" value="1"/>
</dbReference>
<evidence type="ECO:0000313" key="8">
    <source>
        <dbReference type="Proteomes" id="UP000490939"/>
    </source>
</evidence>
<protein>
    <recommendedName>
        <fullName evidence="2">WSC domain-containing protein</fullName>
    </recommendedName>
</protein>
<comment type="caution">
    <text evidence="4">The sequence shown here is derived from an EMBL/GenBank/DDBJ whole genome shotgun (WGS) entry which is preliminary data.</text>
</comment>
<evidence type="ECO:0000256" key="1">
    <source>
        <dbReference type="SAM" id="SignalP"/>
    </source>
</evidence>
<dbReference type="EMBL" id="WNWQ01000467">
    <property type="protein sequence ID" value="KAE9967446.1"/>
    <property type="molecule type" value="Genomic_DNA"/>
</dbReference>
<accession>A0A8H3UDF2</accession>
<dbReference type="Pfam" id="PF01822">
    <property type="entry name" value="WSC"/>
    <property type="match status" value="1"/>
</dbReference>
<dbReference type="OrthoDB" id="74764at2759"/>
<dbReference type="PANTHER" id="PTHR43662:SF3">
    <property type="entry name" value="DOMAIN PROTEIN, PUTATIVE (AFU_ORTHOLOGUE AFUA_6G11970)-RELATED"/>
    <property type="match status" value="1"/>
</dbReference>
<organism evidence="4 6">
    <name type="scientific">Venturia inaequalis</name>
    <name type="common">Apple scab fungus</name>
    <dbReference type="NCBI Taxonomy" id="5025"/>
    <lineage>
        <taxon>Eukaryota</taxon>
        <taxon>Fungi</taxon>
        <taxon>Dikarya</taxon>
        <taxon>Ascomycota</taxon>
        <taxon>Pezizomycotina</taxon>
        <taxon>Dothideomycetes</taxon>
        <taxon>Pleosporomycetidae</taxon>
        <taxon>Venturiales</taxon>
        <taxon>Venturiaceae</taxon>
        <taxon>Venturia</taxon>
    </lineage>
</organism>
<reference evidence="4 6" key="1">
    <citation type="submission" date="2019-11" db="EMBL/GenBank/DDBJ databases">
        <title>Venturia inaequalis Genome Resource.</title>
        <authorList>
            <person name="Lichtner F.J."/>
        </authorList>
    </citation>
    <scope>NUCLEOTIDE SEQUENCE [LARGE SCALE GENOMIC DNA]</scope>
    <source>
        <strain evidence="3 7">120213</strain>
        <strain evidence="4">Bline_iso_100314</strain>
        <strain evidence="5 8">DMI_063113</strain>
    </source>
</reference>
<gene>
    <name evidence="4" type="ORF">BLS_006358</name>
    <name evidence="5" type="ORF">EG327_008544</name>
    <name evidence="3" type="ORF">EG328_010260</name>
</gene>
<feature type="domain" description="WSC" evidence="2">
    <location>
        <begin position="374"/>
        <end position="470"/>
    </location>
</feature>
<dbReference type="InterPro" id="IPR002889">
    <property type="entry name" value="WSC_carb-bd"/>
</dbReference>
<dbReference type="EMBL" id="WNWS01000661">
    <property type="protein sequence ID" value="KAE9964712.1"/>
    <property type="molecule type" value="Genomic_DNA"/>
</dbReference>
<dbReference type="Proteomes" id="UP000433883">
    <property type="component" value="Unassembled WGS sequence"/>
</dbReference>
<evidence type="ECO:0000313" key="7">
    <source>
        <dbReference type="Proteomes" id="UP000447873"/>
    </source>
</evidence>
<sequence length="471" mass="50286">MQPLRHSSLLSIAAILAVNVNAGFWRMNCGRILTGRVDPVVNPGAISSHVHNMVGGYNIGINSTYEQMLDSKCTSCEIAADKSAYWTPQLYYQYSNGTFQDVPNGGMTAYYLGRGDDLKNVKPFPPGFKMLSGNTAARSYDNATKTWNGGRPIADRVSFVCLASQQYPEEYGMKYSTECDLIRAQLQMPSCWDGVNAYKSDNSHVAYLSQIDNGACPPTHPVLHIHLFYEVYYDAKSVKAPGGKFVFANGDTTGYGFHGDFVNGWDNSVLTSALGSCAQDGNGSGQISDCPPLAAVNTKETRNCPERPALINEPVKGLLDKLPGCNVVTSGPASASQSQMTCDSSTSPPSMNPFVLSRADEAPAIPPLNVTKNGWQYVGSANEPSGGRAFTKASTADSAMTIEKCQQFCLSKSLSLAGVEYGAECYCDTQLGAGSSLSTNGSTALNSMICAGNGSQFCGGPSRLMVFQKVN</sequence>
<dbReference type="Proteomes" id="UP000447873">
    <property type="component" value="Unassembled WGS sequence"/>
</dbReference>
<keyword evidence="1" id="KW-0732">Signal</keyword>
<feature type="chain" id="PRO_5044690584" description="WSC domain-containing protein" evidence="1">
    <location>
        <begin position="23"/>
        <end position="471"/>
    </location>
</feature>
<evidence type="ECO:0000313" key="6">
    <source>
        <dbReference type="Proteomes" id="UP000433883"/>
    </source>
</evidence>
<dbReference type="SMART" id="SM00321">
    <property type="entry name" value="WSC"/>
    <property type="match status" value="1"/>
</dbReference>
<name>A0A8H3UDF2_VENIN</name>